<reference evidence="3" key="1">
    <citation type="submission" date="2021-01" db="EMBL/GenBank/DDBJ databases">
        <title>Whole genome shotgun sequence of Spirilliplanes yamanashiensis NBRC 15828.</title>
        <authorList>
            <person name="Komaki H."/>
            <person name="Tamura T."/>
        </authorList>
    </citation>
    <scope>NUCLEOTIDE SEQUENCE</scope>
    <source>
        <strain evidence="3">NBRC 15828</strain>
    </source>
</reference>
<dbReference type="Pfam" id="PF25872">
    <property type="entry name" value="HTH_77"/>
    <property type="match status" value="1"/>
</dbReference>
<comment type="caution">
    <text evidence="3">The sequence shown here is derived from an EMBL/GenBank/DDBJ whole genome shotgun (WGS) entry which is preliminary data.</text>
</comment>
<dbReference type="PANTHER" id="PTHR47691">
    <property type="entry name" value="REGULATOR-RELATED"/>
    <property type="match status" value="1"/>
</dbReference>
<dbReference type="SUPFAM" id="SSF52540">
    <property type="entry name" value="P-loop containing nucleoside triphosphate hydrolases"/>
    <property type="match status" value="1"/>
</dbReference>
<name>A0A8J3Y3H5_9ACTN</name>
<feature type="domain" description="Guanylate cyclase" evidence="2">
    <location>
        <begin position="13"/>
        <end position="105"/>
    </location>
</feature>
<protein>
    <recommendedName>
        <fullName evidence="2">Guanylate cyclase domain-containing protein</fullName>
    </recommendedName>
</protein>
<evidence type="ECO:0000313" key="3">
    <source>
        <dbReference type="EMBL" id="GIJ00713.1"/>
    </source>
</evidence>
<dbReference type="Gene3D" id="3.30.70.1230">
    <property type="entry name" value="Nucleotide cyclase"/>
    <property type="match status" value="1"/>
</dbReference>
<dbReference type="AlphaFoldDB" id="A0A8J3Y3H5"/>
<sequence length="895" mass="93662">MSVRTQLPGGLVTFMFTDIEGSTRLARLLGAGYRPVLAEHRRLVRRVLSESDGRELSTEGDSFFAAFADAGAALGACLSAQRALAGHEWPGPEAAPLVRMGLHTGWAEPFGDEYTSAEVHRAARVASAAHGGQVLCSAATARYADVLPPSASLLDLGLHRLRGFDDHERLFQLVAPGLRQSFPRPRTERAPAHNLPAATTSFVGRQAERAELTGLLQRHRLVTVTGAGGAGKTRLAVEVAKGLLPAYPDGVWLVDAAGPQPVAEALVAAAGLRPEPGRAAIETLVEYAAARRLLVVVDTCEARPDEVAAVADRLPAAAPGVRVLVTGRESLGVSGEVVWRIPPLADAVRLLDERATAARGGRAPAAAERAGLARVAGRLEGLPLAVELAANRLRMLSADELAAGLDDGYAVLEDGRAARGPEEQRRHRSLAATVAWSYDRLAADEAELLRRLSVFAGPVDLGAVAAMTDGGGFAQLAALVDKSLVEAQPAPAGSRYRLLGPVRAFAARRLADAGDAARARDRHVSWVLAALRRVRADGAGRPVTLSLHDVTPLAAEGEAALRWCATGGSARLGLRLAGGLDPWWRDRGGAGGARRLLAALYARLSCGGERVPDAELARAFLVHAAQAAADGQPAEQARFVRYAERAARRAGDPAVLARALAARGPALVALGRPAEADRACREAIGWAGRRSLTGAVLPAVYCLADLLWRRGEVAEAAELLGAARPWETAGAEERGRRTVDMLLGWVALRRGDLVAAHDHLAVALRSRVRHGFRRPAVESLAAMAVRCATGGDPVTAATLFGAGRDVALDPWAARQQVLARARAGDAAFDAAYAAGTRLELDEAVALALAVEHPDLAAGSSRFEPAPAPAQPISRSARSTSAGSTAASEPNASTAV</sequence>
<dbReference type="PROSITE" id="PS50125">
    <property type="entry name" value="GUANYLATE_CYCLASE_2"/>
    <property type="match status" value="1"/>
</dbReference>
<evidence type="ECO:0000259" key="2">
    <source>
        <dbReference type="PROSITE" id="PS50125"/>
    </source>
</evidence>
<dbReference type="InterPro" id="IPR027417">
    <property type="entry name" value="P-loop_NTPase"/>
</dbReference>
<dbReference type="InterPro" id="IPR058852">
    <property type="entry name" value="HTH_77"/>
</dbReference>
<dbReference type="RefSeq" id="WP_203936052.1">
    <property type="nucleotide sequence ID" value="NZ_BAAAGJ010000024.1"/>
</dbReference>
<dbReference type="Proteomes" id="UP000652013">
    <property type="component" value="Unassembled WGS sequence"/>
</dbReference>
<dbReference type="EMBL" id="BOOY01000001">
    <property type="protein sequence ID" value="GIJ00713.1"/>
    <property type="molecule type" value="Genomic_DNA"/>
</dbReference>
<dbReference type="GO" id="GO:0035556">
    <property type="term" value="P:intracellular signal transduction"/>
    <property type="evidence" value="ECO:0007669"/>
    <property type="project" value="InterPro"/>
</dbReference>
<keyword evidence="4" id="KW-1185">Reference proteome</keyword>
<feature type="compositionally biased region" description="Low complexity" evidence="1">
    <location>
        <begin position="873"/>
        <end position="887"/>
    </location>
</feature>
<dbReference type="SUPFAM" id="SSF55073">
    <property type="entry name" value="Nucleotide cyclase"/>
    <property type="match status" value="1"/>
</dbReference>
<accession>A0A8J3Y3H5</accession>
<organism evidence="3 4">
    <name type="scientific">Spirilliplanes yamanashiensis</name>
    <dbReference type="NCBI Taxonomy" id="42233"/>
    <lineage>
        <taxon>Bacteria</taxon>
        <taxon>Bacillati</taxon>
        <taxon>Actinomycetota</taxon>
        <taxon>Actinomycetes</taxon>
        <taxon>Micromonosporales</taxon>
        <taxon>Micromonosporaceae</taxon>
        <taxon>Spirilliplanes</taxon>
    </lineage>
</organism>
<dbReference type="PANTHER" id="PTHR47691:SF3">
    <property type="entry name" value="HTH-TYPE TRANSCRIPTIONAL REGULATOR RV0890C-RELATED"/>
    <property type="match status" value="1"/>
</dbReference>
<evidence type="ECO:0000313" key="4">
    <source>
        <dbReference type="Proteomes" id="UP000652013"/>
    </source>
</evidence>
<dbReference type="InterPro" id="IPR049052">
    <property type="entry name" value="nSTAND1"/>
</dbReference>
<dbReference type="GO" id="GO:0009190">
    <property type="term" value="P:cyclic nucleotide biosynthetic process"/>
    <property type="evidence" value="ECO:0007669"/>
    <property type="project" value="InterPro"/>
</dbReference>
<dbReference type="InterPro" id="IPR029787">
    <property type="entry name" value="Nucleotide_cyclase"/>
</dbReference>
<feature type="region of interest" description="Disordered" evidence="1">
    <location>
        <begin position="858"/>
        <end position="895"/>
    </location>
</feature>
<dbReference type="Gene3D" id="3.40.50.300">
    <property type="entry name" value="P-loop containing nucleotide triphosphate hydrolases"/>
    <property type="match status" value="1"/>
</dbReference>
<gene>
    <name evidence="3" type="ORF">Sya03_00650</name>
</gene>
<dbReference type="CDD" id="cd07302">
    <property type="entry name" value="CHD"/>
    <property type="match status" value="1"/>
</dbReference>
<dbReference type="PRINTS" id="PR00364">
    <property type="entry name" value="DISEASERSIST"/>
</dbReference>
<dbReference type="Pfam" id="PF00211">
    <property type="entry name" value="Guanylate_cyc"/>
    <property type="match status" value="1"/>
</dbReference>
<evidence type="ECO:0000256" key="1">
    <source>
        <dbReference type="SAM" id="MobiDB-lite"/>
    </source>
</evidence>
<dbReference type="SMART" id="SM00044">
    <property type="entry name" value="CYCc"/>
    <property type="match status" value="1"/>
</dbReference>
<dbReference type="Pfam" id="PF20703">
    <property type="entry name" value="nSTAND1"/>
    <property type="match status" value="1"/>
</dbReference>
<dbReference type="GO" id="GO:0004016">
    <property type="term" value="F:adenylate cyclase activity"/>
    <property type="evidence" value="ECO:0007669"/>
    <property type="project" value="UniProtKB-ARBA"/>
</dbReference>
<dbReference type="InterPro" id="IPR001054">
    <property type="entry name" value="A/G_cyclase"/>
</dbReference>
<proteinExistence type="predicted"/>